<feature type="compositionally biased region" description="Basic and acidic residues" evidence="1">
    <location>
        <begin position="611"/>
        <end position="629"/>
    </location>
</feature>
<evidence type="ECO:0000256" key="1">
    <source>
        <dbReference type="SAM" id="MobiDB-lite"/>
    </source>
</evidence>
<feature type="compositionally biased region" description="Basic and acidic residues" evidence="1">
    <location>
        <begin position="182"/>
        <end position="196"/>
    </location>
</feature>
<feature type="compositionally biased region" description="Basic residues" evidence="1">
    <location>
        <begin position="677"/>
        <end position="686"/>
    </location>
</feature>
<proteinExistence type="predicted"/>
<evidence type="ECO:0000313" key="3">
    <source>
        <dbReference type="Proteomes" id="UP000054477"/>
    </source>
</evidence>
<dbReference type="AlphaFoldDB" id="A0A0C9WW10"/>
<accession>A0A0C9WW10</accession>
<organism evidence="2 3">
    <name type="scientific">Laccaria amethystina LaAM-08-1</name>
    <dbReference type="NCBI Taxonomy" id="1095629"/>
    <lineage>
        <taxon>Eukaryota</taxon>
        <taxon>Fungi</taxon>
        <taxon>Dikarya</taxon>
        <taxon>Basidiomycota</taxon>
        <taxon>Agaricomycotina</taxon>
        <taxon>Agaricomycetes</taxon>
        <taxon>Agaricomycetidae</taxon>
        <taxon>Agaricales</taxon>
        <taxon>Agaricineae</taxon>
        <taxon>Hydnangiaceae</taxon>
        <taxon>Laccaria</taxon>
    </lineage>
</organism>
<reference evidence="2 3" key="1">
    <citation type="submission" date="2014-04" db="EMBL/GenBank/DDBJ databases">
        <authorList>
            <consortium name="DOE Joint Genome Institute"/>
            <person name="Kuo A."/>
            <person name="Kohler A."/>
            <person name="Nagy L.G."/>
            <person name="Floudas D."/>
            <person name="Copeland A."/>
            <person name="Barry K.W."/>
            <person name="Cichocki N."/>
            <person name="Veneault-Fourrey C."/>
            <person name="LaButti K."/>
            <person name="Lindquist E.A."/>
            <person name="Lipzen A."/>
            <person name="Lundell T."/>
            <person name="Morin E."/>
            <person name="Murat C."/>
            <person name="Sun H."/>
            <person name="Tunlid A."/>
            <person name="Henrissat B."/>
            <person name="Grigoriev I.V."/>
            <person name="Hibbett D.S."/>
            <person name="Martin F."/>
            <person name="Nordberg H.P."/>
            <person name="Cantor M.N."/>
            <person name="Hua S.X."/>
        </authorList>
    </citation>
    <scope>NUCLEOTIDE SEQUENCE [LARGE SCALE GENOMIC DNA]</scope>
    <source>
        <strain evidence="2 3">LaAM-08-1</strain>
    </source>
</reference>
<feature type="region of interest" description="Disordered" evidence="1">
    <location>
        <begin position="293"/>
        <end position="321"/>
    </location>
</feature>
<evidence type="ECO:0000313" key="2">
    <source>
        <dbReference type="EMBL" id="KIJ92953.1"/>
    </source>
</evidence>
<protein>
    <submittedName>
        <fullName evidence="2">Unplaced genomic scaffold K443scaffold_339, whole genome shotgun sequence</fullName>
    </submittedName>
</protein>
<keyword evidence="3" id="KW-1185">Reference proteome</keyword>
<reference evidence="3" key="2">
    <citation type="submission" date="2015-01" db="EMBL/GenBank/DDBJ databases">
        <title>Evolutionary Origins and Diversification of the Mycorrhizal Mutualists.</title>
        <authorList>
            <consortium name="DOE Joint Genome Institute"/>
            <consortium name="Mycorrhizal Genomics Consortium"/>
            <person name="Kohler A."/>
            <person name="Kuo A."/>
            <person name="Nagy L.G."/>
            <person name="Floudas D."/>
            <person name="Copeland A."/>
            <person name="Barry K.W."/>
            <person name="Cichocki N."/>
            <person name="Veneault-Fourrey C."/>
            <person name="LaButti K."/>
            <person name="Lindquist E.A."/>
            <person name="Lipzen A."/>
            <person name="Lundell T."/>
            <person name="Morin E."/>
            <person name="Murat C."/>
            <person name="Riley R."/>
            <person name="Ohm R."/>
            <person name="Sun H."/>
            <person name="Tunlid A."/>
            <person name="Henrissat B."/>
            <person name="Grigoriev I.V."/>
            <person name="Hibbett D.S."/>
            <person name="Martin F."/>
        </authorList>
    </citation>
    <scope>NUCLEOTIDE SEQUENCE [LARGE SCALE GENOMIC DNA]</scope>
    <source>
        <strain evidence="3">LaAM-08-1</strain>
    </source>
</reference>
<gene>
    <name evidence="2" type="ORF">K443DRAFT_125773</name>
</gene>
<feature type="compositionally biased region" description="Acidic residues" evidence="1">
    <location>
        <begin position="162"/>
        <end position="181"/>
    </location>
</feature>
<feature type="compositionally biased region" description="Basic residues" evidence="1">
    <location>
        <begin position="312"/>
        <end position="321"/>
    </location>
</feature>
<name>A0A0C9WW10_9AGAR</name>
<feature type="compositionally biased region" description="Polar residues" evidence="1">
    <location>
        <begin position="591"/>
        <end position="610"/>
    </location>
</feature>
<feature type="compositionally biased region" description="Basic and acidic residues" evidence="1">
    <location>
        <begin position="141"/>
        <end position="150"/>
    </location>
</feature>
<feature type="compositionally biased region" description="Basic residues" evidence="1">
    <location>
        <begin position="259"/>
        <end position="268"/>
    </location>
</feature>
<dbReference type="STRING" id="1095629.A0A0C9WW10"/>
<sequence length="686" mass="78153">MPSKKLTDAERLAALEAENRRLKRQQARGARVLEKPQLAPTENLIQKPQGRAGREYSTRIEVGLSRNRWNRHLRIIRTIAQKYFESGVTLSKQRKPVVEKVVLLIQAEINFYHQFQDGWPIRDILARYLSNKSSRNNQDIEAERKDAKADSRKRRRDAYENSSDDEEGDGQEDQEDSAGEDELQKGYDTDHEDLAKGKRKRKGSSPSGGKRQRVVESQKKINKSLPQPARIRDTEPAKKKSNKPAVELMSLKKSSVPTKRAKQNKAKKNIIVSDSEDGEQRFFEDVIFEDALEPRSPQRRSSVSSAGENSPRRRRDLVHAKGKAGSWQDLTAIDHTDDLATCSKICQGKNIRAFSELTNADDISTFRDNLSLINQCPVVGCHEDMPVEPSDALIDLLHTYNELRYISEPFDDGEHLTEVKDAICTEIHAGNVKMDARDQGWPSVIDFLDLRSRVLLLIKTHLHRFVGNRKQIISSLAWTEFREKVPDIDAFRCDLSIQKRVAYLKNVGYFGGMGEFVIINTLTAACRIYRPELFAPLAPQEFLDFIVVPHVATFLMAQDYHDSDIDKPHLLGCYRRFHKVREAKRKYISLKSPSPSNAKAQVPSISATSPHRSEEIGHAPEEGPNERHARCQPALEHMDCDPVVPPKIRDKKQRPRQIETLKLSPLPAPKDEPTRTLRSKTRSKVV</sequence>
<dbReference type="EMBL" id="KN838874">
    <property type="protein sequence ID" value="KIJ92953.1"/>
    <property type="molecule type" value="Genomic_DNA"/>
</dbReference>
<dbReference type="Proteomes" id="UP000054477">
    <property type="component" value="Unassembled WGS sequence"/>
</dbReference>
<dbReference type="OrthoDB" id="2686745at2759"/>
<dbReference type="HOGENOM" id="CLU_020878_0_0_1"/>
<feature type="region of interest" description="Disordered" evidence="1">
    <location>
        <begin position="135"/>
        <end position="272"/>
    </location>
</feature>
<feature type="region of interest" description="Disordered" evidence="1">
    <location>
        <begin position="588"/>
        <end position="686"/>
    </location>
</feature>